<dbReference type="Proteomes" id="UP000322225">
    <property type="component" value="Chromosome 3"/>
</dbReference>
<accession>A0A5M6CBS6</accession>
<dbReference type="KEGG" id="ksn:43586654"/>
<dbReference type="AlphaFoldDB" id="A0A5M6CBS6"/>
<reference evidence="1" key="1">
    <citation type="submission" date="2017-08" db="EMBL/GenBank/DDBJ databases">
        <authorList>
            <person name="Cuomo C."/>
            <person name="Billmyre B."/>
            <person name="Heitman J."/>
        </authorList>
    </citation>
    <scope>NUCLEOTIDE SEQUENCE</scope>
    <source>
        <strain evidence="1">CBS 12478</strain>
    </source>
</reference>
<dbReference type="EMBL" id="CP144053">
    <property type="protein sequence ID" value="WWD17078.1"/>
    <property type="molecule type" value="Genomic_DNA"/>
</dbReference>
<organism evidence="1 2">
    <name type="scientific">Kwoniella shandongensis</name>
    <dbReference type="NCBI Taxonomy" id="1734106"/>
    <lineage>
        <taxon>Eukaryota</taxon>
        <taxon>Fungi</taxon>
        <taxon>Dikarya</taxon>
        <taxon>Basidiomycota</taxon>
        <taxon>Agaricomycotina</taxon>
        <taxon>Tremellomycetes</taxon>
        <taxon>Tremellales</taxon>
        <taxon>Cryptococcaceae</taxon>
        <taxon>Kwoniella</taxon>
    </lineage>
</organism>
<protein>
    <submittedName>
        <fullName evidence="1">Uncharacterized protein</fullName>
    </submittedName>
</protein>
<dbReference type="RefSeq" id="XP_031863477.1">
    <property type="nucleotide sequence ID" value="XM_032002540.1"/>
</dbReference>
<gene>
    <name evidence="1" type="ORF">CI109_101515</name>
</gene>
<proteinExistence type="predicted"/>
<evidence type="ECO:0000313" key="2">
    <source>
        <dbReference type="Proteomes" id="UP000322225"/>
    </source>
</evidence>
<dbReference type="OrthoDB" id="2564630at2759"/>
<name>A0A5M6CBS6_9TREE</name>
<sequence>MVTNISRQSRYNGDDIRDLVRNHHYLIRLSDESSITPLLENGFTASDDEFDRPISGPNWKRNYHNKRGDTKWVYRKDNLKDIVAHVAGGWAGYGNGSASKWISTSADFHWAIWEIARRIKVLGRDEVFMSVIQRRERYSRRYKGTKDIHFEATPLLGRHLDGLSHSSDDIESVNKAIAVAGRSAEVLYYGRIFGKDIIETTAWTRDSTPCKIPQYCFIPRKRWLPGQSWIDRLIFDPRYDSAWAAEQRMDQRREQIAQSRS</sequence>
<reference evidence="1" key="2">
    <citation type="submission" date="2024-01" db="EMBL/GenBank/DDBJ databases">
        <title>Comparative genomics of Cryptococcus and Kwoniella reveals pathogenesis evolution and contrasting modes of karyotype evolution via chromosome fusion or intercentromeric recombination.</title>
        <authorList>
            <person name="Coelho M.A."/>
            <person name="David-Palma M."/>
            <person name="Shea T."/>
            <person name="Bowers K."/>
            <person name="McGinley-Smith S."/>
            <person name="Mohammad A.W."/>
            <person name="Gnirke A."/>
            <person name="Yurkov A.M."/>
            <person name="Nowrousian M."/>
            <person name="Sun S."/>
            <person name="Cuomo C.A."/>
            <person name="Heitman J."/>
        </authorList>
    </citation>
    <scope>NUCLEOTIDE SEQUENCE</scope>
    <source>
        <strain evidence="1">CBS 12478</strain>
    </source>
</reference>
<evidence type="ECO:0000313" key="1">
    <source>
        <dbReference type="EMBL" id="WWD17078.1"/>
    </source>
</evidence>
<dbReference type="GeneID" id="43586654"/>
<keyword evidence="2" id="KW-1185">Reference proteome</keyword>